<dbReference type="EMBL" id="JACOFX010000002">
    <property type="protein sequence ID" value="MBC3907520.1"/>
    <property type="molecule type" value="Genomic_DNA"/>
</dbReference>
<sequence length="256" mass="27906">MLLKVLSLLIFCLLCGFAPLLSAANLYLTEVAPFAFVKESKEGKGAYDGINVRIANELRKRSGVPLQLLIVPSARHVVMFPADKEAYSISQAENFSEQEGLILSEVTQFPILVVAQRGAIMKNYDDLITLSADRGIGMMRRLSYGTFGQDERVRKVEINTLENGMRMLEAGRISGIVGSQPAILAAAERNSSSHLLGPSLVISYGSHVMRVRPEFAASAHSKILSSTLLAMKNDGSIARILDDFLKDPRTGLLPAK</sequence>
<dbReference type="Proteomes" id="UP000646911">
    <property type="component" value="Unassembled WGS sequence"/>
</dbReference>
<dbReference type="RefSeq" id="WP_186953041.1">
    <property type="nucleotide sequence ID" value="NZ_JACOFX010000002.1"/>
</dbReference>
<evidence type="ECO:0000313" key="2">
    <source>
        <dbReference type="EMBL" id="MBC3907520.1"/>
    </source>
</evidence>
<evidence type="ECO:0000313" key="3">
    <source>
        <dbReference type="Proteomes" id="UP000646911"/>
    </source>
</evidence>
<keyword evidence="1" id="KW-0732">Signal</keyword>
<feature type="signal peptide" evidence="1">
    <location>
        <begin position="1"/>
        <end position="23"/>
    </location>
</feature>
<name>A0ABR6Z6Z4_9BURK</name>
<comment type="caution">
    <text evidence="2">The sequence shown here is derived from an EMBL/GenBank/DDBJ whole genome shotgun (WGS) entry which is preliminary data.</text>
</comment>
<accession>A0ABR6Z6Z4</accession>
<dbReference type="Gene3D" id="3.40.190.10">
    <property type="entry name" value="Periplasmic binding protein-like II"/>
    <property type="match status" value="2"/>
</dbReference>
<keyword evidence="3" id="KW-1185">Reference proteome</keyword>
<evidence type="ECO:0000256" key="1">
    <source>
        <dbReference type="SAM" id="SignalP"/>
    </source>
</evidence>
<dbReference type="SUPFAM" id="SSF53850">
    <property type="entry name" value="Periplasmic binding protein-like II"/>
    <property type="match status" value="1"/>
</dbReference>
<protein>
    <submittedName>
        <fullName evidence="2">Transporter substrate-binding domain-containing protein</fullName>
    </submittedName>
</protein>
<organism evidence="2 3">
    <name type="scientific">Undibacterium umbellatum</name>
    <dbReference type="NCBI Taxonomy" id="2762300"/>
    <lineage>
        <taxon>Bacteria</taxon>
        <taxon>Pseudomonadati</taxon>
        <taxon>Pseudomonadota</taxon>
        <taxon>Betaproteobacteria</taxon>
        <taxon>Burkholderiales</taxon>
        <taxon>Oxalobacteraceae</taxon>
        <taxon>Undibacterium</taxon>
    </lineage>
</organism>
<gene>
    <name evidence="2" type="ORF">H8L47_08080</name>
</gene>
<reference evidence="2 3" key="1">
    <citation type="submission" date="2020-08" db="EMBL/GenBank/DDBJ databases">
        <title>Novel species isolated from subtropical streams in China.</title>
        <authorList>
            <person name="Lu H."/>
        </authorList>
    </citation>
    <scope>NUCLEOTIDE SEQUENCE [LARGE SCALE GENOMIC DNA]</scope>
    <source>
        <strain evidence="2 3">NL8W</strain>
    </source>
</reference>
<feature type="chain" id="PRO_5047445007" evidence="1">
    <location>
        <begin position="24"/>
        <end position="256"/>
    </location>
</feature>
<proteinExistence type="predicted"/>